<evidence type="ECO:0000313" key="10">
    <source>
        <dbReference type="Proteomes" id="UP000198639"/>
    </source>
</evidence>
<dbReference type="STRING" id="1164594.SAMN05216204_11287"/>
<keyword evidence="10" id="KW-1185">Reference proteome</keyword>
<evidence type="ECO:0000256" key="5">
    <source>
        <dbReference type="ARBA" id="ARBA00022989"/>
    </source>
</evidence>
<comment type="similarity">
    <text evidence="2">Belongs to the UPF0126 family.</text>
</comment>
<evidence type="ECO:0000256" key="1">
    <source>
        <dbReference type="ARBA" id="ARBA00004651"/>
    </source>
</evidence>
<protein>
    <submittedName>
        <fullName evidence="9">Uncharacterized membrane protein YeiH</fullName>
    </submittedName>
</protein>
<gene>
    <name evidence="9" type="ORF">SAMN05216204_11287</name>
</gene>
<sequence>MFAVLALDMGAAMKTLVLTLDLIGTFVFALSGATAGAKRRLDIFGVLVLSFVAANSGGIVRDLLIGATPPAAISDWRYLAVSILAGLVIFFWYPVINRLRNAVQLFDAAGLALFCVAGAQKALVFGLEPVMAALLGMLTGIGGGVARDVLLSNVPAVFRSDIYAVAALAGASVVVIGDALQLPTTATACAGAALCFGLRLAAIRFGWHLPTAATPELEAEDDRRDNGR</sequence>
<evidence type="ECO:0000256" key="2">
    <source>
        <dbReference type="ARBA" id="ARBA00008193"/>
    </source>
</evidence>
<feature type="transmembrane region" description="Helical" evidence="7">
    <location>
        <begin position="130"/>
        <end position="150"/>
    </location>
</feature>
<dbReference type="Pfam" id="PF03458">
    <property type="entry name" value="Gly_transporter"/>
    <property type="match status" value="2"/>
</dbReference>
<keyword evidence="3" id="KW-1003">Cell membrane</keyword>
<dbReference type="GO" id="GO:0005886">
    <property type="term" value="C:plasma membrane"/>
    <property type="evidence" value="ECO:0007669"/>
    <property type="project" value="UniProtKB-SubCell"/>
</dbReference>
<dbReference type="PANTHER" id="PTHR30506:SF3">
    <property type="entry name" value="UPF0126 INNER MEMBRANE PROTEIN YADS-RELATED"/>
    <property type="match status" value="1"/>
</dbReference>
<name>A0A1I1N6L2_9BURK</name>
<feature type="transmembrane region" description="Helical" evidence="7">
    <location>
        <begin position="12"/>
        <end position="31"/>
    </location>
</feature>
<dbReference type="Proteomes" id="UP000198639">
    <property type="component" value="Unassembled WGS sequence"/>
</dbReference>
<dbReference type="RefSeq" id="WP_229408832.1">
    <property type="nucleotide sequence ID" value="NZ_FOLD01000012.1"/>
</dbReference>
<feature type="transmembrane region" description="Helical" evidence="7">
    <location>
        <begin position="43"/>
        <end position="64"/>
    </location>
</feature>
<reference evidence="10" key="1">
    <citation type="submission" date="2016-10" db="EMBL/GenBank/DDBJ databases">
        <authorList>
            <person name="Varghese N."/>
            <person name="Submissions S."/>
        </authorList>
    </citation>
    <scope>NUCLEOTIDE SEQUENCE [LARGE SCALE GENOMIC DNA]</scope>
    <source>
        <strain evidence="10">CGMCC 1.12041</strain>
    </source>
</reference>
<feature type="domain" description="Glycine transporter" evidence="8">
    <location>
        <begin position="19"/>
        <end position="93"/>
    </location>
</feature>
<feature type="domain" description="Glycine transporter" evidence="8">
    <location>
        <begin position="105"/>
        <end position="176"/>
    </location>
</feature>
<dbReference type="InterPro" id="IPR005115">
    <property type="entry name" value="Gly_transporter"/>
</dbReference>
<evidence type="ECO:0000256" key="7">
    <source>
        <dbReference type="SAM" id="Phobius"/>
    </source>
</evidence>
<dbReference type="PANTHER" id="PTHR30506">
    <property type="entry name" value="INNER MEMBRANE PROTEIN"/>
    <property type="match status" value="1"/>
</dbReference>
<dbReference type="AlphaFoldDB" id="A0A1I1N6L2"/>
<accession>A0A1I1N6L2</accession>
<organism evidence="9 10">
    <name type="scientific">Massilia yuzhufengensis</name>
    <dbReference type="NCBI Taxonomy" id="1164594"/>
    <lineage>
        <taxon>Bacteria</taxon>
        <taxon>Pseudomonadati</taxon>
        <taxon>Pseudomonadota</taxon>
        <taxon>Betaproteobacteria</taxon>
        <taxon>Burkholderiales</taxon>
        <taxon>Oxalobacteraceae</taxon>
        <taxon>Telluria group</taxon>
        <taxon>Massilia</taxon>
    </lineage>
</organism>
<evidence type="ECO:0000313" key="9">
    <source>
        <dbReference type="EMBL" id="SFC92832.1"/>
    </source>
</evidence>
<feature type="transmembrane region" description="Helical" evidence="7">
    <location>
        <begin position="76"/>
        <end position="93"/>
    </location>
</feature>
<keyword evidence="6 7" id="KW-0472">Membrane</keyword>
<keyword evidence="4 7" id="KW-0812">Transmembrane</keyword>
<evidence type="ECO:0000256" key="4">
    <source>
        <dbReference type="ARBA" id="ARBA00022692"/>
    </source>
</evidence>
<evidence type="ECO:0000256" key="6">
    <source>
        <dbReference type="ARBA" id="ARBA00023136"/>
    </source>
</evidence>
<comment type="subcellular location">
    <subcellularLocation>
        <location evidence="1">Cell membrane</location>
        <topology evidence="1">Multi-pass membrane protein</topology>
    </subcellularLocation>
</comment>
<evidence type="ECO:0000256" key="3">
    <source>
        <dbReference type="ARBA" id="ARBA00022475"/>
    </source>
</evidence>
<feature type="transmembrane region" description="Helical" evidence="7">
    <location>
        <begin position="162"/>
        <end position="179"/>
    </location>
</feature>
<keyword evidence="5 7" id="KW-1133">Transmembrane helix</keyword>
<proteinExistence type="inferred from homology"/>
<dbReference type="EMBL" id="FOLD01000012">
    <property type="protein sequence ID" value="SFC92832.1"/>
    <property type="molecule type" value="Genomic_DNA"/>
</dbReference>
<evidence type="ECO:0000259" key="8">
    <source>
        <dbReference type="Pfam" id="PF03458"/>
    </source>
</evidence>